<dbReference type="Proteomes" id="UP001519460">
    <property type="component" value="Unassembled WGS sequence"/>
</dbReference>
<organism evidence="3 4">
    <name type="scientific">Batillaria attramentaria</name>
    <dbReference type="NCBI Taxonomy" id="370345"/>
    <lineage>
        <taxon>Eukaryota</taxon>
        <taxon>Metazoa</taxon>
        <taxon>Spiralia</taxon>
        <taxon>Lophotrochozoa</taxon>
        <taxon>Mollusca</taxon>
        <taxon>Gastropoda</taxon>
        <taxon>Caenogastropoda</taxon>
        <taxon>Sorbeoconcha</taxon>
        <taxon>Cerithioidea</taxon>
        <taxon>Batillariidae</taxon>
        <taxon>Batillaria</taxon>
    </lineage>
</organism>
<feature type="region of interest" description="Disordered" evidence="1">
    <location>
        <begin position="334"/>
        <end position="374"/>
    </location>
</feature>
<sequence>MMATAKGRCSIAVVLLVIRMSPCKATECNYFLTFPSLSGQVYTVEERSNISLDFRVESTSTDCPIPESLTVTVERQDKGYRQTQCTIKHLDGKCGIPLSQQNTCSCLPEDGHFQLTKVLEQADNTTWWWRLEGNDKQVIFERELVFYITSASDDSSTASWVTSEAPPEGEQYELPHDADRRGPTSLTLESRIHTGSNHESNYYWEIHDEPNPPRSCLRPAPPEDCLHPSESAEVEEGTDDAKNVTPFYENSELRPLELSYVTLGRSSSVVAAVLAHTSVGTVSTPASTDFVRVANENRGPEETKVSAQTGAFENAVYGPETGYMPMNRKLNEGRAETDQESTEYTPMTRRVFSGPPDSSYTGRESGEDLESEADVRRVASLHDVSLSHVTGSQGSEWLSTSLENSC</sequence>
<proteinExistence type="predicted"/>
<feature type="region of interest" description="Disordered" evidence="1">
    <location>
        <begin position="218"/>
        <end position="240"/>
    </location>
</feature>
<reference evidence="3 4" key="1">
    <citation type="journal article" date="2023" name="Sci. Data">
        <title>Genome assembly of the Korean intertidal mud-creeper Batillaria attramentaria.</title>
        <authorList>
            <person name="Patra A.K."/>
            <person name="Ho P.T."/>
            <person name="Jun S."/>
            <person name="Lee S.J."/>
            <person name="Kim Y."/>
            <person name="Won Y.J."/>
        </authorList>
    </citation>
    <scope>NUCLEOTIDE SEQUENCE [LARGE SCALE GENOMIC DNA]</scope>
    <source>
        <strain evidence="3">Wonlab-2016</strain>
    </source>
</reference>
<feature type="chain" id="PRO_5044827870" evidence="2">
    <location>
        <begin position="26"/>
        <end position="406"/>
    </location>
</feature>
<protein>
    <submittedName>
        <fullName evidence="3">Uncharacterized protein</fullName>
    </submittedName>
</protein>
<feature type="region of interest" description="Disordered" evidence="1">
    <location>
        <begin position="156"/>
        <end position="180"/>
    </location>
</feature>
<keyword evidence="4" id="KW-1185">Reference proteome</keyword>
<evidence type="ECO:0000256" key="1">
    <source>
        <dbReference type="SAM" id="MobiDB-lite"/>
    </source>
</evidence>
<accession>A0ABD0JF16</accession>
<name>A0ABD0JF16_9CAEN</name>
<evidence type="ECO:0000256" key="2">
    <source>
        <dbReference type="SAM" id="SignalP"/>
    </source>
</evidence>
<keyword evidence="2" id="KW-0732">Signal</keyword>
<evidence type="ECO:0000313" key="3">
    <source>
        <dbReference type="EMBL" id="KAK7473403.1"/>
    </source>
</evidence>
<feature type="signal peptide" evidence="2">
    <location>
        <begin position="1"/>
        <end position="25"/>
    </location>
</feature>
<dbReference type="AlphaFoldDB" id="A0ABD0JF16"/>
<comment type="caution">
    <text evidence="3">The sequence shown here is derived from an EMBL/GenBank/DDBJ whole genome shotgun (WGS) entry which is preliminary data.</text>
</comment>
<dbReference type="EMBL" id="JACVVK020000471">
    <property type="protein sequence ID" value="KAK7473403.1"/>
    <property type="molecule type" value="Genomic_DNA"/>
</dbReference>
<gene>
    <name evidence="3" type="ORF">BaRGS_00035330</name>
</gene>
<evidence type="ECO:0000313" key="4">
    <source>
        <dbReference type="Proteomes" id="UP001519460"/>
    </source>
</evidence>